<dbReference type="Proteomes" id="UP000033140">
    <property type="component" value="Unassembled WGS sequence"/>
</dbReference>
<dbReference type="Gene3D" id="3.30.420.10">
    <property type="entry name" value="Ribonuclease H-like superfamily/Ribonuclease H"/>
    <property type="match status" value="1"/>
</dbReference>
<evidence type="ECO:0000313" key="3">
    <source>
        <dbReference type="EMBL" id="GAO51878.1"/>
    </source>
</evidence>
<dbReference type="InterPro" id="IPR038717">
    <property type="entry name" value="Tc1-like_DDE_dom"/>
</dbReference>
<dbReference type="AlphaFoldDB" id="A0A0E9NQ09"/>
<dbReference type="PANTHER" id="PTHR23022">
    <property type="entry name" value="TRANSPOSABLE ELEMENT-RELATED"/>
    <property type="match status" value="1"/>
</dbReference>
<protein>
    <recommendedName>
        <fullName evidence="2">Tc1-like transposase DDE domain-containing protein</fullName>
    </recommendedName>
</protein>
<dbReference type="EMBL" id="BACD03000054">
    <property type="protein sequence ID" value="GAO51878.1"/>
    <property type="molecule type" value="Genomic_DNA"/>
</dbReference>
<sequence>MPDLNIEDIPYSELSHEERPYRRAQIVALTKAKVPKEKIEEQCLVKRRTLEDITNRWWKTASYRDSPRSGRPQILSKRDKDELTRSVRSGKYNNAVEATAAFNHGHQRDVSAETARLLLLKRGAKCVTKPFMSTATRERRYQWAKEHFHWRKEDWMRIIYTDESKFQRSGPGHVAKVYVWPEILLGRMNSFLGCILVVPTVDKFVMRDFVEDFLLPKLQELREADINLTIQHDNDAKFHAPDCKESYEREGYRVLPWPAYSPDMNPVEDLWRLISKRLEKRAAVAKDLDELWEWTLEEWGGFIQGIEVYLRR</sequence>
<dbReference type="Pfam" id="PF13358">
    <property type="entry name" value="DDE_3"/>
    <property type="match status" value="1"/>
</dbReference>
<gene>
    <name evidence="3" type="ORF">G7K_5969-t1</name>
</gene>
<evidence type="ECO:0000259" key="2">
    <source>
        <dbReference type="Pfam" id="PF13358"/>
    </source>
</evidence>
<comment type="caution">
    <text evidence="3">The sequence shown here is derived from an EMBL/GenBank/DDBJ whole genome shotgun (WGS) entry which is preliminary data.</text>
</comment>
<reference evidence="3 4" key="3">
    <citation type="journal article" date="2015" name="Genome Announc.">
        <title>Draft Genome Sequence of the Archiascomycetous Yeast Saitoella complicata.</title>
        <authorList>
            <person name="Yamauchi K."/>
            <person name="Kondo S."/>
            <person name="Hamamoto M."/>
            <person name="Takahashi Y."/>
            <person name="Ogura Y."/>
            <person name="Hayashi T."/>
            <person name="Nishida H."/>
        </authorList>
    </citation>
    <scope>NUCLEOTIDE SEQUENCE [LARGE SCALE GENOMIC DNA]</scope>
    <source>
        <strain evidence="3 4">NRRL Y-17804</strain>
    </source>
</reference>
<dbReference type="InterPro" id="IPR036397">
    <property type="entry name" value="RNaseH_sf"/>
</dbReference>
<organism evidence="3 4">
    <name type="scientific">Saitoella complicata (strain BCRC 22490 / CBS 7301 / JCM 7358 / NBRC 10748 / NRRL Y-17804)</name>
    <dbReference type="NCBI Taxonomy" id="698492"/>
    <lineage>
        <taxon>Eukaryota</taxon>
        <taxon>Fungi</taxon>
        <taxon>Dikarya</taxon>
        <taxon>Ascomycota</taxon>
        <taxon>Taphrinomycotina</taxon>
        <taxon>Taphrinomycotina incertae sedis</taxon>
        <taxon>Saitoella</taxon>
    </lineage>
</organism>
<proteinExistence type="predicted"/>
<keyword evidence="4" id="KW-1185">Reference proteome</keyword>
<evidence type="ECO:0000313" key="4">
    <source>
        <dbReference type="Proteomes" id="UP000033140"/>
    </source>
</evidence>
<feature type="region of interest" description="Disordered" evidence="1">
    <location>
        <begin position="63"/>
        <end position="83"/>
    </location>
</feature>
<dbReference type="InterPro" id="IPR009057">
    <property type="entry name" value="Homeodomain-like_sf"/>
</dbReference>
<dbReference type="SUPFAM" id="SSF46689">
    <property type="entry name" value="Homeodomain-like"/>
    <property type="match status" value="1"/>
</dbReference>
<evidence type="ECO:0000256" key="1">
    <source>
        <dbReference type="SAM" id="MobiDB-lite"/>
    </source>
</evidence>
<dbReference type="PANTHER" id="PTHR23022:SF135">
    <property type="entry name" value="SI:DKEY-77F5.3"/>
    <property type="match status" value="1"/>
</dbReference>
<dbReference type="OMA" id="SAFLLWW"/>
<reference evidence="3 4" key="2">
    <citation type="journal article" date="2014" name="J. Gen. Appl. Microbiol.">
        <title>The early diverging ascomycetous budding yeast Saitoella complicata has three histone deacetylases belonging to the Clr6, Hos2, and Rpd3 lineages.</title>
        <authorList>
            <person name="Nishida H."/>
            <person name="Matsumoto T."/>
            <person name="Kondo S."/>
            <person name="Hamamoto M."/>
            <person name="Yoshikawa H."/>
        </authorList>
    </citation>
    <scope>NUCLEOTIDE SEQUENCE [LARGE SCALE GENOMIC DNA]</scope>
    <source>
        <strain evidence="3 4">NRRL Y-17804</strain>
    </source>
</reference>
<name>A0A0E9NQ09_SAICN</name>
<reference evidence="3 4" key="1">
    <citation type="journal article" date="2011" name="J. Gen. Appl. Microbiol.">
        <title>Draft genome sequencing of the enigmatic yeast Saitoella complicata.</title>
        <authorList>
            <person name="Nishida H."/>
            <person name="Hamamoto M."/>
            <person name="Sugiyama J."/>
        </authorList>
    </citation>
    <scope>NUCLEOTIDE SEQUENCE [LARGE SCALE GENOMIC DNA]</scope>
    <source>
        <strain evidence="3 4">NRRL Y-17804</strain>
    </source>
</reference>
<accession>A0A0E9NQ09</accession>
<feature type="domain" description="Tc1-like transposase DDE" evidence="2">
    <location>
        <begin position="198"/>
        <end position="287"/>
    </location>
</feature>
<dbReference type="GO" id="GO:0003676">
    <property type="term" value="F:nucleic acid binding"/>
    <property type="evidence" value="ECO:0007669"/>
    <property type="project" value="InterPro"/>
</dbReference>
<dbReference type="InterPro" id="IPR052338">
    <property type="entry name" value="Transposase_5"/>
</dbReference>